<evidence type="ECO:0000313" key="1">
    <source>
        <dbReference type="EMBL" id="KAG5202804.1"/>
    </source>
</evidence>
<organism evidence="1 2">
    <name type="scientific">Ovis aries</name>
    <name type="common">Sheep</name>
    <dbReference type="NCBI Taxonomy" id="9940"/>
    <lineage>
        <taxon>Eukaryota</taxon>
        <taxon>Metazoa</taxon>
        <taxon>Chordata</taxon>
        <taxon>Craniata</taxon>
        <taxon>Vertebrata</taxon>
        <taxon>Euteleostomi</taxon>
        <taxon>Mammalia</taxon>
        <taxon>Eutheria</taxon>
        <taxon>Laurasiatheria</taxon>
        <taxon>Artiodactyla</taxon>
        <taxon>Ruminantia</taxon>
        <taxon>Pecora</taxon>
        <taxon>Bovidae</taxon>
        <taxon>Caprinae</taxon>
        <taxon>Ovis</taxon>
    </lineage>
</organism>
<sequence length="165" mass="19371">MAHEAPVDLARQNREEPFVRAPDVGEHVRRCPAFVVLKSGLQADESSQLIHLMMSDGWHRQEDRVGPVFRKLPQRVKIRRHCGYEDAVFKRTMTFLQRRCVNDFANTRVSIFKIYTIYKLTTFNTVKNRQELDAKPICRVQLWGRENFAAYTTDSLMFLKLTKLL</sequence>
<dbReference type="EMBL" id="JAEMGP010000011">
    <property type="protein sequence ID" value="KAG5202804.1"/>
    <property type="molecule type" value="Genomic_DNA"/>
</dbReference>
<name>A0A836A075_SHEEP</name>
<evidence type="ECO:0000313" key="2">
    <source>
        <dbReference type="Proteomes" id="UP000664991"/>
    </source>
</evidence>
<protein>
    <submittedName>
        <fullName evidence="1">Uncharacterized protein</fullName>
    </submittedName>
</protein>
<reference evidence="1 2" key="1">
    <citation type="submission" date="2020-12" db="EMBL/GenBank/DDBJ databases">
        <title>De novo assembly of Tibetan sheep genome.</title>
        <authorList>
            <person name="Li X."/>
        </authorList>
    </citation>
    <scope>NUCLEOTIDE SEQUENCE [LARGE SCALE GENOMIC DNA]</scope>
    <source>
        <tissue evidence="1">Heart</tissue>
    </source>
</reference>
<comment type="caution">
    <text evidence="1">The sequence shown here is derived from an EMBL/GenBank/DDBJ whole genome shotgun (WGS) entry which is preliminary data.</text>
</comment>
<proteinExistence type="predicted"/>
<dbReference type="Proteomes" id="UP000664991">
    <property type="component" value="Unassembled WGS sequence"/>
</dbReference>
<dbReference type="AlphaFoldDB" id="A0A836A075"/>
<gene>
    <name evidence="1" type="ORF">JEQ12_002387</name>
</gene>
<accession>A0A836A075</accession>